<accession>A0A4Y2X285</accession>
<sequence length="38" mass="4331">MEGCWQAIPTPSPPILSFWMASERRLGLLIDWSKSLRG</sequence>
<gene>
    <name evidence="1" type="ORF">AVEN_157615_1</name>
</gene>
<proteinExistence type="predicted"/>
<protein>
    <submittedName>
        <fullName evidence="1">Uncharacterized protein</fullName>
    </submittedName>
</protein>
<dbReference type="AlphaFoldDB" id="A0A4Y2X285"/>
<name>A0A4Y2X285_ARAVE</name>
<dbReference type="Proteomes" id="UP000499080">
    <property type="component" value="Unassembled WGS sequence"/>
</dbReference>
<comment type="caution">
    <text evidence="1">The sequence shown here is derived from an EMBL/GenBank/DDBJ whole genome shotgun (WGS) entry which is preliminary data.</text>
</comment>
<reference evidence="1 2" key="1">
    <citation type="journal article" date="2019" name="Sci. Rep.">
        <title>Orb-weaving spider Araneus ventricosus genome elucidates the spidroin gene catalogue.</title>
        <authorList>
            <person name="Kono N."/>
            <person name="Nakamura H."/>
            <person name="Ohtoshi R."/>
            <person name="Moran D.A.P."/>
            <person name="Shinohara A."/>
            <person name="Yoshida Y."/>
            <person name="Fujiwara M."/>
            <person name="Mori M."/>
            <person name="Tomita M."/>
            <person name="Arakawa K."/>
        </authorList>
    </citation>
    <scope>NUCLEOTIDE SEQUENCE [LARGE SCALE GENOMIC DNA]</scope>
</reference>
<feature type="non-terminal residue" evidence="1">
    <location>
        <position position="38"/>
    </location>
</feature>
<organism evidence="1 2">
    <name type="scientific">Araneus ventricosus</name>
    <name type="common">Orbweaver spider</name>
    <name type="synonym">Epeira ventricosa</name>
    <dbReference type="NCBI Taxonomy" id="182803"/>
    <lineage>
        <taxon>Eukaryota</taxon>
        <taxon>Metazoa</taxon>
        <taxon>Ecdysozoa</taxon>
        <taxon>Arthropoda</taxon>
        <taxon>Chelicerata</taxon>
        <taxon>Arachnida</taxon>
        <taxon>Araneae</taxon>
        <taxon>Araneomorphae</taxon>
        <taxon>Entelegynae</taxon>
        <taxon>Araneoidea</taxon>
        <taxon>Araneidae</taxon>
        <taxon>Araneus</taxon>
    </lineage>
</organism>
<dbReference type="EMBL" id="BGPR01070363">
    <property type="protein sequence ID" value="GBO43805.1"/>
    <property type="molecule type" value="Genomic_DNA"/>
</dbReference>
<evidence type="ECO:0000313" key="2">
    <source>
        <dbReference type="Proteomes" id="UP000499080"/>
    </source>
</evidence>
<keyword evidence="2" id="KW-1185">Reference proteome</keyword>
<evidence type="ECO:0000313" key="1">
    <source>
        <dbReference type="EMBL" id="GBO43805.1"/>
    </source>
</evidence>